<dbReference type="SUPFAM" id="SSF56176">
    <property type="entry name" value="FAD-binding/transporter-associated domain-like"/>
    <property type="match status" value="1"/>
</dbReference>
<dbReference type="SUPFAM" id="SSF55447">
    <property type="entry name" value="CO dehydrogenase flavoprotein C-terminal domain-like"/>
    <property type="match status" value="1"/>
</dbReference>
<dbReference type="Pfam" id="PF03450">
    <property type="entry name" value="CO_deh_flav_C"/>
    <property type="match status" value="1"/>
</dbReference>
<dbReference type="Proteomes" id="UP000186228">
    <property type="component" value="Unassembled WGS sequence"/>
</dbReference>
<dbReference type="NCBIfam" id="TIGR02963">
    <property type="entry name" value="xanthine_xdhA"/>
    <property type="match status" value="1"/>
</dbReference>
<dbReference type="InterPro" id="IPR014307">
    <property type="entry name" value="Xanthine_DH_ssu"/>
</dbReference>
<dbReference type="InterPro" id="IPR016169">
    <property type="entry name" value="FAD-bd_PCMH_sub2"/>
</dbReference>
<dbReference type="InterPro" id="IPR036318">
    <property type="entry name" value="FAD-bd_PCMH-like_sf"/>
</dbReference>
<dbReference type="InterPro" id="IPR012175">
    <property type="entry name" value="Xanth_DH_ssu_bac"/>
</dbReference>
<dbReference type="PROSITE" id="PS51085">
    <property type="entry name" value="2FE2S_FER_2"/>
    <property type="match status" value="1"/>
</dbReference>
<dbReference type="InterPro" id="IPR005107">
    <property type="entry name" value="CO_DH_flav_C"/>
</dbReference>
<dbReference type="Gene3D" id="3.10.20.30">
    <property type="match status" value="1"/>
</dbReference>
<evidence type="ECO:0000313" key="9">
    <source>
        <dbReference type="Proteomes" id="UP000186228"/>
    </source>
</evidence>
<dbReference type="GO" id="GO:0004854">
    <property type="term" value="F:xanthine dehydrogenase activity"/>
    <property type="evidence" value="ECO:0007669"/>
    <property type="project" value="InterPro"/>
</dbReference>
<dbReference type="AlphaFoldDB" id="A0A1C3U4Q3"/>
<dbReference type="Gene3D" id="3.30.390.50">
    <property type="entry name" value="CO dehydrogenase flavoprotein, C-terminal domain"/>
    <property type="match status" value="1"/>
</dbReference>
<dbReference type="Pfam" id="PF01799">
    <property type="entry name" value="Fer2_2"/>
    <property type="match status" value="1"/>
</dbReference>
<keyword evidence="9" id="KW-1185">Reference proteome</keyword>
<dbReference type="Gene3D" id="3.30.465.10">
    <property type="match status" value="1"/>
</dbReference>
<dbReference type="RefSeq" id="WP_075851179.1">
    <property type="nucleotide sequence ID" value="NZ_FMAC01000001.1"/>
</dbReference>
<dbReference type="GO" id="GO:0051537">
    <property type="term" value="F:2 iron, 2 sulfur cluster binding"/>
    <property type="evidence" value="ECO:0007669"/>
    <property type="project" value="InterPro"/>
</dbReference>
<dbReference type="InterPro" id="IPR002888">
    <property type="entry name" value="2Fe-2S-bd"/>
</dbReference>
<dbReference type="SMART" id="SM01092">
    <property type="entry name" value="CO_deh_flav_C"/>
    <property type="match status" value="1"/>
</dbReference>
<dbReference type="InterPro" id="IPR006058">
    <property type="entry name" value="2Fe2S_fd_BS"/>
</dbReference>
<evidence type="ECO:0000313" key="8">
    <source>
        <dbReference type="EMBL" id="SCB10387.1"/>
    </source>
</evidence>
<dbReference type="InterPro" id="IPR001041">
    <property type="entry name" value="2Fe-2S_ferredoxin-type"/>
</dbReference>
<dbReference type="EMBL" id="FMAC01000001">
    <property type="protein sequence ID" value="SCB10387.1"/>
    <property type="molecule type" value="Genomic_DNA"/>
</dbReference>
<keyword evidence="2" id="KW-0479">Metal-binding</keyword>
<dbReference type="Gene3D" id="3.30.43.10">
    <property type="entry name" value="Uridine Diphospho-n-acetylenolpyruvylglucosamine Reductase, domain 2"/>
    <property type="match status" value="1"/>
</dbReference>
<evidence type="ECO:0000256" key="3">
    <source>
        <dbReference type="ARBA" id="ARBA00022827"/>
    </source>
</evidence>
<dbReference type="CDD" id="cd00207">
    <property type="entry name" value="fer2"/>
    <property type="match status" value="1"/>
</dbReference>
<evidence type="ECO:0000259" key="7">
    <source>
        <dbReference type="PROSITE" id="PS51387"/>
    </source>
</evidence>
<dbReference type="GO" id="GO:0071949">
    <property type="term" value="F:FAD binding"/>
    <property type="evidence" value="ECO:0007669"/>
    <property type="project" value="InterPro"/>
</dbReference>
<dbReference type="STRING" id="52131.GA0061100_101672"/>
<evidence type="ECO:0000256" key="2">
    <source>
        <dbReference type="ARBA" id="ARBA00022723"/>
    </source>
</evidence>
<keyword evidence="5" id="KW-0408">Iron</keyword>
<dbReference type="OrthoDB" id="9792018at2"/>
<evidence type="ECO:0000256" key="4">
    <source>
        <dbReference type="ARBA" id="ARBA00023002"/>
    </source>
</evidence>
<dbReference type="PIRSF" id="PIRSF036557">
    <property type="entry name" value="XdhA_RC"/>
    <property type="match status" value="1"/>
</dbReference>
<organism evidence="8 9">
    <name type="scientific">Rhizobium hainanense</name>
    <dbReference type="NCBI Taxonomy" id="52131"/>
    <lineage>
        <taxon>Bacteria</taxon>
        <taxon>Pseudomonadati</taxon>
        <taxon>Pseudomonadota</taxon>
        <taxon>Alphaproteobacteria</taxon>
        <taxon>Hyphomicrobiales</taxon>
        <taxon>Rhizobiaceae</taxon>
        <taxon>Rhizobium/Agrobacterium group</taxon>
        <taxon>Rhizobium</taxon>
    </lineage>
</organism>
<dbReference type="SUPFAM" id="SSF47741">
    <property type="entry name" value="CO dehydrogenase ISP C-domain like"/>
    <property type="match status" value="1"/>
</dbReference>
<dbReference type="PROSITE" id="PS00197">
    <property type="entry name" value="2FE2S_FER_1"/>
    <property type="match status" value="1"/>
</dbReference>
<dbReference type="Pfam" id="PF00111">
    <property type="entry name" value="Fer2"/>
    <property type="match status" value="1"/>
</dbReference>
<feature type="domain" description="2Fe-2S ferredoxin-type" evidence="6">
    <location>
        <begin position="3"/>
        <end position="88"/>
    </location>
</feature>
<dbReference type="Gene3D" id="1.10.150.120">
    <property type="entry name" value="[2Fe-2S]-binding domain"/>
    <property type="match status" value="1"/>
</dbReference>
<reference evidence="9" key="1">
    <citation type="submission" date="2016-08" db="EMBL/GenBank/DDBJ databases">
        <authorList>
            <person name="Varghese N."/>
            <person name="Submissions Spin"/>
        </authorList>
    </citation>
    <scope>NUCLEOTIDE SEQUENCE [LARGE SCALE GENOMIC DNA]</scope>
    <source>
        <strain evidence="9">CCBAU 57015</strain>
    </source>
</reference>
<evidence type="ECO:0000256" key="5">
    <source>
        <dbReference type="ARBA" id="ARBA00023004"/>
    </source>
</evidence>
<dbReference type="InterPro" id="IPR002346">
    <property type="entry name" value="Mopterin_DH_FAD-bd"/>
</dbReference>
<dbReference type="InterPro" id="IPR016167">
    <property type="entry name" value="FAD-bd_PCMH_sub1"/>
</dbReference>
<dbReference type="GO" id="GO:0005506">
    <property type="term" value="F:iron ion binding"/>
    <property type="evidence" value="ECO:0007669"/>
    <property type="project" value="InterPro"/>
</dbReference>
<proteinExistence type="predicted"/>
<dbReference type="InterPro" id="IPR036884">
    <property type="entry name" value="2Fe-2S-bd_dom_sf"/>
</dbReference>
<dbReference type="InterPro" id="IPR012675">
    <property type="entry name" value="Beta-grasp_dom_sf"/>
</dbReference>
<dbReference type="PROSITE" id="PS51387">
    <property type="entry name" value="FAD_PCMH"/>
    <property type="match status" value="1"/>
</dbReference>
<dbReference type="InterPro" id="IPR016208">
    <property type="entry name" value="Ald_Oxase/xanthine_DH-like"/>
</dbReference>
<name>A0A1C3U4Q3_9HYPH</name>
<dbReference type="PANTHER" id="PTHR45444:SF3">
    <property type="entry name" value="XANTHINE DEHYDROGENASE"/>
    <property type="match status" value="1"/>
</dbReference>
<sequence>MSDSIRFILNGEDITLSNLRPTETLLDFLRLQRRLTGTKEGCAEGDCGACTVLVGRLIDGGLHYESVNACIRFVGSLHATHVVTVEHLAAQNGTLHPVQQAMVDCHGSQCGFCTPGFVMSLYGLWLTTEKPCRAQIEKSLQGNLCRCTGYEPIVKAAEQVSQKRPSALFDPLEKTRADIIARLWAMQGGDTIEIAEGEDRLIVPNSVAALAQVMAEEPNATVVAGSTDVGLWVTKQMRRLNPVVFINHLTDLQKITVEDTGLTIGAGASYSRAFTVIAEKIPALANLINRIGGEQVRNMGTIGGNIANGSPIGDSPPPLIALGATVKLRSAAGTRSLPLEDFFIDYGKQDRNPGEFVESILVPYPADDVHFAVYKITKRRDEDITAVLGAFHLKLDDAGNVTDIRIAFGGMAGTPKRARTVEAELVGKPWTEATVTAVRPAFDADYKPLTDWRASAEYRQLTAKNLLLRFYLETAGAPQELKRFAAEEA</sequence>
<dbReference type="InterPro" id="IPR016166">
    <property type="entry name" value="FAD-bd_PCMH"/>
</dbReference>
<accession>A0A1C3U4Q3</accession>
<feature type="domain" description="FAD-binding PCMH-type" evidence="7">
    <location>
        <begin position="194"/>
        <end position="367"/>
    </location>
</feature>
<dbReference type="InterPro" id="IPR036010">
    <property type="entry name" value="2Fe-2S_ferredoxin-like_sf"/>
</dbReference>
<gene>
    <name evidence="8" type="ORF">GA0061100_101672</name>
</gene>
<keyword evidence="4" id="KW-0560">Oxidoreductase</keyword>
<keyword evidence="1" id="KW-0285">Flavoprotein</keyword>
<keyword evidence="3" id="KW-0274">FAD</keyword>
<dbReference type="SUPFAM" id="SSF54292">
    <property type="entry name" value="2Fe-2S ferredoxin-like"/>
    <property type="match status" value="1"/>
</dbReference>
<evidence type="ECO:0000256" key="1">
    <source>
        <dbReference type="ARBA" id="ARBA00022630"/>
    </source>
</evidence>
<dbReference type="InterPro" id="IPR036683">
    <property type="entry name" value="CO_DH_flav_C_dom_sf"/>
</dbReference>
<protein>
    <submittedName>
        <fullName evidence="8">Xanthine dehydrogenase small subunit</fullName>
    </submittedName>
</protein>
<dbReference type="Pfam" id="PF00941">
    <property type="entry name" value="FAD_binding_5"/>
    <property type="match status" value="1"/>
</dbReference>
<evidence type="ECO:0000259" key="6">
    <source>
        <dbReference type="PROSITE" id="PS51085"/>
    </source>
</evidence>
<dbReference type="PANTHER" id="PTHR45444">
    <property type="entry name" value="XANTHINE DEHYDROGENASE"/>
    <property type="match status" value="1"/>
</dbReference>